<name>A0A2I0B664_9ASPA</name>
<dbReference type="AlphaFoldDB" id="A0A2I0B664"/>
<sequence length="253" mass="27701">MKRARRGQPPATHLSREITEEVPKKKRGPSEVASPEPPAKRGKGAEQGFVVEGSHDWQQSVEPLYNTNLTGIFGDEDTRIAVRTREDQRSLTVISLPSANQGSVYQREVGLALGSGLESKGLEEKLERTSTPELYSGFANRIATKADNKALREKLVKVAGDKEAVVRERSTTAVEADKTSLPCKQERLDGIRRAWEGLASTLIQGGKITVADLGEVDPFPCMASDPVYKEEGFDLTDDLIHRVFDLLDGVSEG</sequence>
<organism evidence="2 3">
    <name type="scientific">Apostasia shenzhenica</name>
    <dbReference type="NCBI Taxonomy" id="1088818"/>
    <lineage>
        <taxon>Eukaryota</taxon>
        <taxon>Viridiplantae</taxon>
        <taxon>Streptophyta</taxon>
        <taxon>Embryophyta</taxon>
        <taxon>Tracheophyta</taxon>
        <taxon>Spermatophyta</taxon>
        <taxon>Magnoliopsida</taxon>
        <taxon>Liliopsida</taxon>
        <taxon>Asparagales</taxon>
        <taxon>Orchidaceae</taxon>
        <taxon>Apostasioideae</taxon>
        <taxon>Apostasia</taxon>
    </lineage>
</organism>
<dbReference type="EMBL" id="KZ451909">
    <property type="protein sequence ID" value="PKA63286.1"/>
    <property type="molecule type" value="Genomic_DNA"/>
</dbReference>
<protein>
    <submittedName>
        <fullName evidence="2">Uncharacterized protein</fullName>
    </submittedName>
</protein>
<reference evidence="2 3" key="1">
    <citation type="journal article" date="2017" name="Nature">
        <title>The Apostasia genome and the evolution of orchids.</title>
        <authorList>
            <person name="Zhang G.Q."/>
            <person name="Liu K.W."/>
            <person name="Li Z."/>
            <person name="Lohaus R."/>
            <person name="Hsiao Y.Y."/>
            <person name="Niu S.C."/>
            <person name="Wang J.Y."/>
            <person name="Lin Y.C."/>
            <person name="Xu Q."/>
            <person name="Chen L.J."/>
            <person name="Yoshida K."/>
            <person name="Fujiwara S."/>
            <person name="Wang Z.W."/>
            <person name="Zhang Y.Q."/>
            <person name="Mitsuda N."/>
            <person name="Wang M."/>
            <person name="Liu G.H."/>
            <person name="Pecoraro L."/>
            <person name="Huang H.X."/>
            <person name="Xiao X.J."/>
            <person name="Lin M."/>
            <person name="Wu X.Y."/>
            <person name="Wu W.L."/>
            <person name="Chen Y.Y."/>
            <person name="Chang S.B."/>
            <person name="Sakamoto S."/>
            <person name="Ohme-Takagi M."/>
            <person name="Yagi M."/>
            <person name="Zeng S.J."/>
            <person name="Shen C.Y."/>
            <person name="Yeh C.M."/>
            <person name="Luo Y.B."/>
            <person name="Tsai W.C."/>
            <person name="Van de Peer Y."/>
            <person name="Liu Z.J."/>
        </authorList>
    </citation>
    <scope>NUCLEOTIDE SEQUENCE [LARGE SCALE GENOMIC DNA]</scope>
    <source>
        <strain evidence="3">cv. Shenzhen</strain>
        <tissue evidence="2">Stem</tissue>
    </source>
</reference>
<accession>A0A2I0B664</accession>
<feature type="region of interest" description="Disordered" evidence="1">
    <location>
        <begin position="1"/>
        <end position="50"/>
    </location>
</feature>
<proteinExistence type="predicted"/>
<evidence type="ECO:0000256" key="1">
    <source>
        <dbReference type="SAM" id="MobiDB-lite"/>
    </source>
</evidence>
<feature type="compositionally biased region" description="Basic and acidic residues" evidence="1">
    <location>
        <begin position="14"/>
        <end position="23"/>
    </location>
</feature>
<gene>
    <name evidence="2" type="ORF">AXF42_Ash017754</name>
</gene>
<evidence type="ECO:0000313" key="2">
    <source>
        <dbReference type="EMBL" id="PKA63286.1"/>
    </source>
</evidence>
<dbReference type="Proteomes" id="UP000236161">
    <property type="component" value="Unassembled WGS sequence"/>
</dbReference>
<keyword evidence="3" id="KW-1185">Reference proteome</keyword>
<evidence type="ECO:0000313" key="3">
    <source>
        <dbReference type="Proteomes" id="UP000236161"/>
    </source>
</evidence>